<protein>
    <submittedName>
        <fullName evidence="2">Uncharacterized protein</fullName>
    </submittedName>
</protein>
<keyword evidence="1" id="KW-0732">Signal</keyword>
<name>A0A846N5T7_9PROT</name>
<reference evidence="2 3" key="1">
    <citation type="submission" date="2020-03" db="EMBL/GenBank/DDBJ databases">
        <title>Genomic Encyclopedia of Type Strains, Phase IV (KMG-IV): sequencing the most valuable type-strain genomes for metagenomic binning, comparative biology and taxonomic classification.</title>
        <authorList>
            <person name="Goeker M."/>
        </authorList>
    </citation>
    <scope>NUCLEOTIDE SEQUENCE [LARGE SCALE GENOMIC DNA]</scope>
    <source>
        <strain evidence="2 3">DSM 19867</strain>
    </source>
</reference>
<evidence type="ECO:0000313" key="3">
    <source>
        <dbReference type="Proteomes" id="UP000570514"/>
    </source>
</evidence>
<dbReference type="Pfam" id="PF20360">
    <property type="entry name" value="DUF6655"/>
    <property type="match status" value="1"/>
</dbReference>
<keyword evidence="3" id="KW-1185">Reference proteome</keyword>
<feature type="chain" id="PRO_5032992030" evidence="1">
    <location>
        <begin position="24"/>
        <end position="204"/>
    </location>
</feature>
<gene>
    <name evidence="2" type="ORF">FHS83_003715</name>
</gene>
<feature type="signal peptide" evidence="1">
    <location>
        <begin position="1"/>
        <end position="23"/>
    </location>
</feature>
<dbReference type="Proteomes" id="UP000570514">
    <property type="component" value="Unassembled WGS sequence"/>
</dbReference>
<proteinExistence type="predicted"/>
<dbReference type="InterPro" id="IPR046596">
    <property type="entry name" value="DUF6655"/>
</dbReference>
<accession>A0A846N5T7</accession>
<organism evidence="2 3">
    <name type="scientific">Rhizomicrobium palustre</name>
    <dbReference type="NCBI Taxonomy" id="189966"/>
    <lineage>
        <taxon>Bacteria</taxon>
        <taxon>Pseudomonadati</taxon>
        <taxon>Pseudomonadota</taxon>
        <taxon>Alphaproteobacteria</taxon>
        <taxon>Micropepsales</taxon>
        <taxon>Micropepsaceae</taxon>
        <taxon>Rhizomicrobium</taxon>
    </lineage>
</organism>
<evidence type="ECO:0000256" key="1">
    <source>
        <dbReference type="SAM" id="SignalP"/>
    </source>
</evidence>
<comment type="caution">
    <text evidence="2">The sequence shown here is derived from an EMBL/GenBank/DDBJ whole genome shotgun (WGS) entry which is preliminary data.</text>
</comment>
<evidence type="ECO:0000313" key="2">
    <source>
        <dbReference type="EMBL" id="NIK90397.1"/>
    </source>
</evidence>
<dbReference type="PROSITE" id="PS51257">
    <property type="entry name" value="PROKAR_LIPOPROTEIN"/>
    <property type="match status" value="1"/>
</dbReference>
<sequence>MIQKLLPLSLAMILLCGCTTVRATNPARTAAEELLISTAADRAAEKLAQSVPVGLTAYFDGQYIAGTDAPYAAATMRDQLLRHGVNLIDDKSKAEAVITPRMGALASNEISTVLGLPGLPVPSLLMPGASLTTPELNLFKQEETDGLAKFAATVTDTKTGKLIVATDPAYGYSRRSSWVLLFFITWHESDLGKGEKNPDYRILP</sequence>
<dbReference type="AlphaFoldDB" id="A0A846N5T7"/>
<dbReference type="EMBL" id="JAASRM010000001">
    <property type="protein sequence ID" value="NIK90397.1"/>
    <property type="molecule type" value="Genomic_DNA"/>
</dbReference>
<dbReference type="RefSeq" id="WP_167084921.1">
    <property type="nucleotide sequence ID" value="NZ_BAAADC010000001.1"/>
</dbReference>